<dbReference type="InterPro" id="IPR025478">
    <property type="entry name" value="COP23"/>
</dbReference>
<feature type="chain" id="PRO_5046433686" evidence="1">
    <location>
        <begin position="28"/>
        <end position="193"/>
    </location>
</feature>
<accession>A0ABU5TRG5</accession>
<evidence type="ECO:0000256" key="1">
    <source>
        <dbReference type="SAM" id="SignalP"/>
    </source>
</evidence>
<protein>
    <submittedName>
        <fullName evidence="2">COP23 domain-containing protein</fullName>
    </submittedName>
</protein>
<evidence type="ECO:0000313" key="2">
    <source>
        <dbReference type="EMBL" id="MEA5517510.1"/>
    </source>
</evidence>
<keyword evidence="3" id="KW-1185">Reference proteome</keyword>
<dbReference type="EMBL" id="JAYGHT010000002">
    <property type="protein sequence ID" value="MEA5517510.1"/>
    <property type="molecule type" value="Genomic_DNA"/>
</dbReference>
<organism evidence="2 3">
    <name type="scientific">Limnoraphis robusta CCNP1315</name>
    <dbReference type="NCBI Taxonomy" id="3110306"/>
    <lineage>
        <taxon>Bacteria</taxon>
        <taxon>Bacillati</taxon>
        <taxon>Cyanobacteriota</taxon>
        <taxon>Cyanophyceae</taxon>
        <taxon>Oscillatoriophycideae</taxon>
        <taxon>Oscillatoriales</taxon>
        <taxon>Sirenicapillariaceae</taxon>
        <taxon>Limnoraphis</taxon>
    </lineage>
</organism>
<keyword evidence="1" id="KW-0732">Signal</keyword>
<proteinExistence type="predicted"/>
<name>A0ABU5TRG5_9CYAN</name>
<dbReference type="Proteomes" id="UP001301728">
    <property type="component" value="Unassembled WGS sequence"/>
</dbReference>
<comment type="caution">
    <text evidence="2">The sequence shown here is derived from an EMBL/GenBank/DDBJ whole genome shotgun (WGS) entry which is preliminary data.</text>
</comment>
<dbReference type="RefSeq" id="WP_049561401.1">
    <property type="nucleotide sequence ID" value="NZ_JAYGHT010000002.1"/>
</dbReference>
<dbReference type="Pfam" id="PF14218">
    <property type="entry name" value="COP23"/>
    <property type="match status" value="1"/>
</dbReference>
<evidence type="ECO:0000313" key="3">
    <source>
        <dbReference type="Proteomes" id="UP001301728"/>
    </source>
</evidence>
<sequence>MKITIKAFVASAIITAGLVGTVSQAEAKPSNTYVRDRVVFEVVEINAEKDEYGTVPMVVRETYDLDNPDLLGDYPVVETQVVQAASEPLIIWRETLSSSDPKGSYTPERRAHAVSTRLTNLAESLGIETLEEMYQAGVVNNEIVIFASQEAGEANTDNVVFTLSPGNRNDGDIFVEHMQEYGNGTASGEPLYN</sequence>
<feature type="signal peptide" evidence="1">
    <location>
        <begin position="1"/>
        <end position="27"/>
    </location>
</feature>
<gene>
    <name evidence="2" type="ORF">VB854_00970</name>
</gene>
<reference evidence="2 3" key="1">
    <citation type="submission" date="2023-12" db="EMBL/GenBank/DDBJ databases">
        <title>Baltic Sea Cyanobacteria.</title>
        <authorList>
            <person name="Delbaje E."/>
            <person name="Fewer D.P."/>
            <person name="Shishido T.K."/>
        </authorList>
    </citation>
    <scope>NUCLEOTIDE SEQUENCE [LARGE SCALE GENOMIC DNA]</scope>
    <source>
        <strain evidence="2 3">CCNP 1315</strain>
    </source>
</reference>